<keyword evidence="10" id="KW-0575">Peroxidase</keyword>
<dbReference type="Proteomes" id="UP001207654">
    <property type="component" value="Unassembled WGS sequence"/>
</dbReference>
<feature type="domain" description="Cytochrome c" evidence="9">
    <location>
        <begin position="224"/>
        <end position="385"/>
    </location>
</feature>
<dbReference type="RefSeq" id="WP_267541440.1">
    <property type="nucleotide sequence ID" value="NZ_JAPNKA010000001.1"/>
</dbReference>
<keyword evidence="5" id="KW-0574">Periplasm</keyword>
<dbReference type="InterPro" id="IPR004852">
    <property type="entry name" value="Di-haem_cyt_c_peroxidsae"/>
</dbReference>
<organism evidence="10 11">
    <name type="scientific">Archangium lansingense</name>
    <dbReference type="NCBI Taxonomy" id="2995310"/>
    <lineage>
        <taxon>Bacteria</taxon>
        <taxon>Pseudomonadati</taxon>
        <taxon>Myxococcota</taxon>
        <taxon>Myxococcia</taxon>
        <taxon>Myxococcales</taxon>
        <taxon>Cystobacterineae</taxon>
        <taxon>Archangiaceae</taxon>
        <taxon>Archangium</taxon>
    </lineage>
</organism>
<protein>
    <submittedName>
        <fullName evidence="10">Cytochrome-c peroxidase</fullName>
    </submittedName>
</protein>
<evidence type="ECO:0000256" key="5">
    <source>
        <dbReference type="ARBA" id="ARBA00022764"/>
    </source>
</evidence>
<keyword evidence="7 8" id="KW-0408">Iron</keyword>
<dbReference type="Gene3D" id="1.10.760.10">
    <property type="entry name" value="Cytochrome c-like domain"/>
    <property type="match status" value="2"/>
</dbReference>
<keyword evidence="4" id="KW-0732">Signal</keyword>
<dbReference type="InterPro" id="IPR036909">
    <property type="entry name" value="Cyt_c-like_dom_sf"/>
</dbReference>
<dbReference type="PIRSF" id="PIRSF000294">
    <property type="entry name" value="Cytochrome-c_peroxidase"/>
    <property type="match status" value="1"/>
</dbReference>
<keyword evidence="11" id="KW-1185">Reference proteome</keyword>
<keyword evidence="6" id="KW-0560">Oxidoreductase</keyword>
<evidence type="ECO:0000256" key="1">
    <source>
        <dbReference type="ARBA" id="ARBA00004418"/>
    </source>
</evidence>
<keyword evidence="3 8" id="KW-0479">Metal-binding</keyword>
<feature type="domain" description="Cytochrome c" evidence="9">
    <location>
        <begin position="62"/>
        <end position="174"/>
    </location>
</feature>
<gene>
    <name evidence="10" type="ORF">OV287_51395</name>
</gene>
<comment type="subcellular location">
    <subcellularLocation>
        <location evidence="1">Periplasm</location>
    </subcellularLocation>
</comment>
<dbReference type="InterPro" id="IPR026259">
    <property type="entry name" value="MauG/Cytc_peroxidase"/>
</dbReference>
<dbReference type="SUPFAM" id="SSF46626">
    <property type="entry name" value="Cytochrome c"/>
    <property type="match status" value="2"/>
</dbReference>
<dbReference type="PROSITE" id="PS51007">
    <property type="entry name" value="CYTC"/>
    <property type="match status" value="2"/>
</dbReference>
<dbReference type="InterPro" id="IPR009056">
    <property type="entry name" value="Cyt_c-like_dom"/>
</dbReference>
<dbReference type="PANTHER" id="PTHR30600:SF10">
    <property type="entry name" value="BLL6722 PROTEIN"/>
    <property type="match status" value="1"/>
</dbReference>
<evidence type="ECO:0000259" key="9">
    <source>
        <dbReference type="PROSITE" id="PS51007"/>
    </source>
</evidence>
<sequence>MSRHSPRTWMLASALLGSLGLSCTPPEEPFPNQDELELLQSLHTPSRLPPKDPTNKYGDDPAAAALGLRLFNDESLSSCGTVSCKSCHDGQGRSVDTAVAQGCDGKLTGRNPPTVLNAGYSTWFMWDGRADRLWNQALLPLLSPVEMNSSPALLRARLSAEYAEDYRALFGKLPSEETDDNLLLAHFGKVIAAYERTLNRNDAPFDQDVRRFLDAVAAGTAEKDPAYLGLKTFVRKGQCSACHKGPMLSDDQFHNIGVKDQSAGARGVAEAAPAMLEWPFNSRGPYSDAPGGIESVRLQRLGNDLSEKASELEGAYKTPTLRNVTLTAPYMHTGELKTLEEVIDLYDKGGEPAGNFAGVVSVTIKPLELTAEEKKALLELLESMTGAAQ</sequence>
<dbReference type="PANTHER" id="PTHR30600">
    <property type="entry name" value="CYTOCHROME C PEROXIDASE-RELATED"/>
    <property type="match status" value="1"/>
</dbReference>
<dbReference type="GO" id="GO:0004601">
    <property type="term" value="F:peroxidase activity"/>
    <property type="evidence" value="ECO:0007669"/>
    <property type="project" value="UniProtKB-KW"/>
</dbReference>
<evidence type="ECO:0000313" key="10">
    <source>
        <dbReference type="EMBL" id="MCY1082887.1"/>
    </source>
</evidence>
<evidence type="ECO:0000256" key="6">
    <source>
        <dbReference type="ARBA" id="ARBA00023002"/>
    </source>
</evidence>
<dbReference type="EMBL" id="JAPNKA010000001">
    <property type="protein sequence ID" value="MCY1082887.1"/>
    <property type="molecule type" value="Genomic_DNA"/>
</dbReference>
<evidence type="ECO:0000313" key="11">
    <source>
        <dbReference type="Proteomes" id="UP001207654"/>
    </source>
</evidence>
<dbReference type="PROSITE" id="PS51257">
    <property type="entry name" value="PROKAR_LIPOPROTEIN"/>
    <property type="match status" value="1"/>
</dbReference>
<dbReference type="InterPro" id="IPR051395">
    <property type="entry name" value="Cytochrome_c_Peroxidase/MauG"/>
</dbReference>
<evidence type="ECO:0000256" key="2">
    <source>
        <dbReference type="ARBA" id="ARBA00022617"/>
    </source>
</evidence>
<dbReference type="Pfam" id="PF03150">
    <property type="entry name" value="CCP_MauG"/>
    <property type="match status" value="1"/>
</dbReference>
<accession>A0ABT4AMH3</accession>
<proteinExistence type="predicted"/>
<name>A0ABT4AMH3_9BACT</name>
<evidence type="ECO:0000256" key="7">
    <source>
        <dbReference type="ARBA" id="ARBA00023004"/>
    </source>
</evidence>
<comment type="caution">
    <text evidence="10">The sequence shown here is derived from an EMBL/GenBank/DDBJ whole genome shotgun (WGS) entry which is preliminary data.</text>
</comment>
<reference evidence="10 11" key="1">
    <citation type="submission" date="2022-11" db="EMBL/GenBank/DDBJ databases">
        <title>Minimal conservation of predation-associated metabolite biosynthetic gene clusters underscores biosynthetic potential of Myxococcota including descriptions for ten novel species: Archangium lansinium sp. nov., Myxococcus landrumus sp. nov., Nannocystis bai.</title>
        <authorList>
            <person name="Ahearne A."/>
            <person name="Stevens C."/>
            <person name="Phillips K."/>
        </authorList>
    </citation>
    <scope>NUCLEOTIDE SEQUENCE [LARGE SCALE GENOMIC DNA]</scope>
    <source>
        <strain evidence="10 11">MIWBW</strain>
    </source>
</reference>
<evidence type="ECO:0000256" key="3">
    <source>
        <dbReference type="ARBA" id="ARBA00022723"/>
    </source>
</evidence>
<evidence type="ECO:0000256" key="4">
    <source>
        <dbReference type="ARBA" id="ARBA00022729"/>
    </source>
</evidence>
<evidence type="ECO:0000256" key="8">
    <source>
        <dbReference type="PROSITE-ProRule" id="PRU00433"/>
    </source>
</evidence>
<keyword evidence="2 8" id="KW-0349">Heme</keyword>